<feature type="region of interest" description="Disordered" evidence="1">
    <location>
        <begin position="25"/>
        <end position="101"/>
    </location>
</feature>
<proteinExistence type="predicted"/>
<sequence>MSSGNSSFCVINDSDDDTFHRLGLRMVSPKPKEKPADESDSAQSTHSLFSGIGNDGFIFPPQERKKRKVRKVAFSNTANKPKQSESLTQDVVEKTSPTNEISLTKEPAASSVVINSVESAAPEEAIIRADSIEKINEIVASFKNDADLIENKVKKISNPVPEAEYDDSFHDDDDEMGGNYYDQLVSPAYSPVYDDDSEIRVNGLNLLDFPSSVEDDYDNSDEEEDSSDSDLSSGLCYVGKRKKTPPPAVEEASEPDEAYYNGKVKEVCQALNEMDVAGQGYQAFANDCNCNASFAVGTSQQKTNTTELTIEQECMDFLTPYRTTIIKERIKSYDYVEHLDKVDKLDVIFGHYYYFLAPGSDNPLRGQVFQYKKSTMTYNVFLNDEGKFCNVSIDFLREIPEETASMIGKPLISINTIPQCFCANCITMTGIQK</sequence>
<evidence type="ECO:0000256" key="1">
    <source>
        <dbReference type="SAM" id="MobiDB-lite"/>
    </source>
</evidence>
<feature type="compositionally biased region" description="Polar residues" evidence="1">
    <location>
        <begin position="74"/>
        <end position="101"/>
    </location>
</feature>
<keyword evidence="2" id="KW-1185">Reference proteome</keyword>
<evidence type="ECO:0000313" key="3">
    <source>
        <dbReference type="WBParaSite" id="Pan_g24167.t1"/>
    </source>
</evidence>
<reference evidence="2" key="1">
    <citation type="journal article" date="2013" name="Genetics">
        <title>The draft genome and transcriptome of Panagrellus redivivus are shaped by the harsh demands of a free-living lifestyle.</title>
        <authorList>
            <person name="Srinivasan J."/>
            <person name="Dillman A.R."/>
            <person name="Macchietto M.G."/>
            <person name="Heikkinen L."/>
            <person name="Lakso M."/>
            <person name="Fracchia K.M."/>
            <person name="Antoshechkin I."/>
            <person name="Mortazavi A."/>
            <person name="Wong G."/>
            <person name="Sternberg P.W."/>
        </authorList>
    </citation>
    <scope>NUCLEOTIDE SEQUENCE [LARGE SCALE GENOMIC DNA]</scope>
    <source>
        <strain evidence="2">MT8872</strain>
    </source>
</reference>
<name>A0A7E4VSY6_PANRE</name>
<accession>A0A7E4VSY6</accession>
<reference evidence="3" key="2">
    <citation type="submission" date="2020-10" db="UniProtKB">
        <authorList>
            <consortium name="WormBaseParasite"/>
        </authorList>
    </citation>
    <scope>IDENTIFICATION</scope>
</reference>
<protein>
    <submittedName>
        <fullName evidence="3">Tudor domain-containing protein</fullName>
    </submittedName>
</protein>
<feature type="compositionally biased region" description="Acidic residues" evidence="1">
    <location>
        <begin position="213"/>
        <end position="228"/>
    </location>
</feature>
<dbReference type="AlphaFoldDB" id="A0A7E4VSY6"/>
<evidence type="ECO:0000313" key="2">
    <source>
        <dbReference type="Proteomes" id="UP000492821"/>
    </source>
</evidence>
<dbReference type="WBParaSite" id="Pan_g24167.t1">
    <property type="protein sequence ID" value="Pan_g24167.t1"/>
    <property type="gene ID" value="Pan_g24167"/>
</dbReference>
<organism evidence="2 3">
    <name type="scientific">Panagrellus redivivus</name>
    <name type="common">Microworm</name>
    <dbReference type="NCBI Taxonomy" id="6233"/>
    <lineage>
        <taxon>Eukaryota</taxon>
        <taxon>Metazoa</taxon>
        <taxon>Ecdysozoa</taxon>
        <taxon>Nematoda</taxon>
        <taxon>Chromadorea</taxon>
        <taxon>Rhabditida</taxon>
        <taxon>Tylenchina</taxon>
        <taxon>Panagrolaimomorpha</taxon>
        <taxon>Panagrolaimoidea</taxon>
        <taxon>Panagrolaimidae</taxon>
        <taxon>Panagrellus</taxon>
    </lineage>
</organism>
<feature type="region of interest" description="Disordered" evidence="1">
    <location>
        <begin position="212"/>
        <end position="256"/>
    </location>
</feature>
<dbReference type="Proteomes" id="UP000492821">
    <property type="component" value="Unassembled WGS sequence"/>
</dbReference>